<proteinExistence type="predicted"/>
<keyword evidence="2" id="KW-1133">Transmembrane helix</keyword>
<gene>
    <name evidence="3" type="ORF">DFH08DRAFT_1011604</name>
</gene>
<dbReference type="Gene3D" id="2.60.120.260">
    <property type="entry name" value="Galactose-binding domain-like"/>
    <property type="match status" value="1"/>
</dbReference>
<feature type="region of interest" description="Disordered" evidence="1">
    <location>
        <begin position="313"/>
        <end position="332"/>
    </location>
</feature>
<evidence type="ECO:0000256" key="1">
    <source>
        <dbReference type="SAM" id="MobiDB-lite"/>
    </source>
</evidence>
<reference evidence="3" key="1">
    <citation type="submission" date="2023-03" db="EMBL/GenBank/DDBJ databases">
        <title>Massive genome expansion in bonnet fungi (Mycena s.s.) driven by repeated elements and novel gene families across ecological guilds.</title>
        <authorList>
            <consortium name="Lawrence Berkeley National Laboratory"/>
            <person name="Harder C.B."/>
            <person name="Miyauchi S."/>
            <person name="Viragh M."/>
            <person name="Kuo A."/>
            <person name="Thoen E."/>
            <person name="Andreopoulos B."/>
            <person name="Lu D."/>
            <person name="Skrede I."/>
            <person name="Drula E."/>
            <person name="Henrissat B."/>
            <person name="Morin E."/>
            <person name="Kohler A."/>
            <person name="Barry K."/>
            <person name="LaButti K."/>
            <person name="Morin E."/>
            <person name="Salamov A."/>
            <person name="Lipzen A."/>
            <person name="Mereny Z."/>
            <person name="Hegedus B."/>
            <person name="Baldrian P."/>
            <person name="Stursova M."/>
            <person name="Weitz H."/>
            <person name="Taylor A."/>
            <person name="Grigoriev I.V."/>
            <person name="Nagy L.G."/>
            <person name="Martin F."/>
            <person name="Kauserud H."/>
        </authorList>
    </citation>
    <scope>NUCLEOTIDE SEQUENCE</scope>
    <source>
        <strain evidence="3">CBHHK002</strain>
    </source>
</reference>
<protein>
    <submittedName>
        <fullName evidence="3">Uncharacterized protein</fullName>
    </submittedName>
</protein>
<keyword evidence="2" id="KW-0472">Membrane</keyword>
<name>A0AAD7EPS3_9AGAR</name>
<feature type="transmembrane region" description="Helical" evidence="2">
    <location>
        <begin position="352"/>
        <end position="378"/>
    </location>
</feature>
<keyword evidence="4" id="KW-1185">Reference proteome</keyword>
<feature type="transmembrane region" description="Helical" evidence="2">
    <location>
        <begin position="56"/>
        <end position="77"/>
    </location>
</feature>
<organism evidence="3 4">
    <name type="scientific">Mycena albidolilacea</name>
    <dbReference type="NCBI Taxonomy" id="1033008"/>
    <lineage>
        <taxon>Eukaryota</taxon>
        <taxon>Fungi</taxon>
        <taxon>Dikarya</taxon>
        <taxon>Basidiomycota</taxon>
        <taxon>Agaricomycotina</taxon>
        <taxon>Agaricomycetes</taxon>
        <taxon>Agaricomycetidae</taxon>
        <taxon>Agaricales</taxon>
        <taxon>Marasmiineae</taxon>
        <taxon>Mycenaceae</taxon>
        <taxon>Mycena</taxon>
    </lineage>
</organism>
<feature type="compositionally biased region" description="Low complexity" evidence="1">
    <location>
        <begin position="269"/>
        <end position="278"/>
    </location>
</feature>
<evidence type="ECO:0000313" key="3">
    <source>
        <dbReference type="EMBL" id="KAJ7343021.1"/>
    </source>
</evidence>
<feature type="compositionally biased region" description="Polar residues" evidence="1">
    <location>
        <begin position="323"/>
        <end position="332"/>
    </location>
</feature>
<feature type="region of interest" description="Disordered" evidence="1">
    <location>
        <begin position="222"/>
        <end position="243"/>
    </location>
</feature>
<evidence type="ECO:0000256" key="2">
    <source>
        <dbReference type="SAM" id="Phobius"/>
    </source>
</evidence>
<keyword evidence="2" id="KW-0812">Transmembrane</keyword>
<accession>A0AAD7EPS3</accession>
<dbReference type="AlphaFoldDB" id="A0AAD7EPS3"/>
<dbReference type="EMBL" id="JARIHO010000024">
    <property type="protein sequence ID" value="KAJ7343021.1"/>
    <property type="molecule type" value="Genomic_DNA"/>
</dbReference>
<dbReference type="Proteomes" id="UP001218218">
    <property type="component" value="Unassembled WGS sequence"/>
</dbReference>
<feature type="region of interest" description="Disordered" evidence="1">
    <location>
        <begin position="269"/>
        <end position="301"/>
    </location>
</feature>
<sequence length="671" mass="71530">MLVTAVPEVSAASQNATLVAGSSDNITFNGGGWQGPGGWQGLDPENESCTSSPGRYSWTAGISVSVVFQGVAVYFVGWNNSRNGVYQPYLDGVPDSPVTAYIPAPSGPWVCNAVQYKRTGLANMRHNLTMALLTDDPGHIDTPGMGISGVIVTTEDSQLPLSIITAIPVATPTSSATNADGIITPTTNNSQSLSSLSSATVTEDTGPFSSGSATVIKHTGTVSTTDTSSFPTTGTISVSPTTTGVPAVTRTAVTNASGSTQIRVLSPTLSSMLSPPTSQGGAVSATASDRNRSSTTTEVRSVSLPDKFPVLSTLGDQRPVLPTPNNGSPVSTITPGPTAHLLDSGKSSSHRAAVVGSVIGGMLGLASIIAFISFANWAHQVSHAKKASKPGAFKSKSHEFDFVIPPYVPGRPRRESAKSYQITLTLTPVDIEEGHTYQQVAWQRFNITPSDASSTVTARLDYDRAFGTANIRTGGDAINGVAFCDHPKSFEHAKPGRPVPFKGHAWSNPLQFITRKYKRIIARNDDDVPLRVVIGSYVCEGSQRELNHSSEYVEDRDVEQEGEEDRLWSPMSNGQVGFQSFVVMDKNIGYAEQISASFDLILRIYKTQDVEVGQILSPEYVRNKTVPLLGEQGIRLSKLPRVATWLVVTEGSDIRLKMEGPGLGQYLYQYL</sequence>
<comment type="caution">
    <text evidence="3">The sequence shown here is derived from an EMBL/GenBank/DDBJ whole genome shotgun (WGS) entry which is preliminary data.</text>
</comment>
<evidence type="ECO:0000313" key="4">
    <source>
        <dbReference type="Proteomes" id="UP001218218"/>
    </source>
</evidence>
<feature type="compositionally biased region" description="Polar residues" evidence="1">
    <location>
        <begin position="279"/>
        <end position="288"/>
    </location>
</feature>